<dbReference type="OrthoDB" id="418069at2759"/>
<protein>
    <submittedName>
        <fullName evidence="1">Uncharacterized protein</fullName>
    </submittedName>
</protein>
<evidence type="ECO:0000313" key="2">
    <source>
        <dbReference type="Proteomes" id="UP000601435"/>
    </source>
</evidence>
<gene>
    <name evidence="1" type="ORF">SNEC2469_LOCUS15658</name>
</gene>
<dbReference type="Proteomes" id="UP000601435">
    <property type="component" value="Unassembled WGS sequence"/>
</dbReference>
<evidence type="ECO:0000313" key="1">
    <source>
        <dbReference type="EMBL" id="CAE7543983.1"/>
    </source>
</evidence>
<organism evidence="1 2">
    <name type="scientific">Symbiodinium necroappetens</name>
    <dbReference type="NCBI Taxonomy" id="1628268"/>
    <lineage>
        <taxon>Eukaryota</taxon>
        <taxon>Sar</taxon>
        <taxon>Alveolata</taxon>
        <taxon>Dinophyceae</taxon>
        <taxon>Suessiales</taxon>
        <taxon>Symbiodiniaceae</taxon>
        <taxon>Symbiodinium</taxon>
    </lineage>
</organism>
<dbReference type="EMBL" id="CAJNJA010025484">
    <property type="protein sequence ID" value="CAE7543983.1"/>
    <property type="molecule type" value="Genomic_DNA"/>
</dbReference>
<reference evidence="1" key="1">
    <citation type="submission" date="2021-02" db="EMBL/GenBank/DDBJ databases">
        <authorList>
            <person name="Dougan E. K."/>
            <person name="Rhodes N."/>
            <person name="Thang M."/>
            <person name="Chan C."/>
        </authorList>
    </citation>
    <scope>NUCLEOTIDE SEQUENCE</scope>
</reference>
<dbReference type="AlphaFoldDB" id="A0A812TY67"/>
<accession>A0A812TY67</accession>
<sequence length="553" mass="62737">MLVWVPVDLPPESPGPVQLRQASKAQRSRTEVFMVLNRNKISMEEEKARARARYAEWIREHLAELGPEKDLIDLHYEALEQIRDITLRALFVQRLRYWIKEHREVDRRRFGRTAPRATEVRGDVAWAQRMVKRQDQGPSRDFCDGTPECNLAALHQVIAEAQAMSNQGVATEAIMADAGGYVMTANLSGSSSFPCIGATASYLWIGQVQTCCRFVRGWIAYDPVGNTTDVIEYQRKQNLRNLRLHATVKQFNRVWKEGTKRLDDIIEDLEGQPSEEAQANDEFGKPTTWSFKPETKTAEWLQEELTAIELWARREDLPKGRPLEFNLELTKDFFWRHPMKCGKTVLASDATCQCKKKVKTMGSMMSAEEENIGRTSGQMSEAESSHIDFLLECFVPSAVSQLRSETAINRLSCLQLEDRMALTLERNFISLASAYARVLQSVPVLKVLTLMGIFRGGRHGRLAELVASFLVEPLTLPTRVPPILLEPLPVAVPSERLLLPPLPAANELVQLWYAVQAARRLNATRRQMLLEMWRRVAGFENAEGALLLQLGVL</sequence>
<keyword evidence="2" id="KW-1185">Reference proteome</keyword>
<name>A0A812TY67_9DINO</name>
<proteinExistence type="predicted"/>
<comment type="caution">
    <text evidence="1">The sequence shown here is derived from an EMBL/GenBank/DDBJ whole genome shotgun (WGS) entry which is preliminary data.</text>
</comment>